<feature type="compositionally biased region" description="Basic and acidic residues" evidence="1">
    <location>
        <begin position="639"/>
        <end position="669"/>
    </location>
</feature>
<keyword evidence="3" id="KW-1185">Reference proteome</keyword>
<feature type="compositionally biased region" description="Basic and acidic residues" evidence="1">
    <location>
        <begin position="696"/>
        <end position="732"/>
    </location>
</feature>
<feature type="compositionally biased region" description="Low complexity" evidence="1">
    <location>
        <begin position="896"/>
        <end position="907"/>
    </location>
</feature>
<feature type="region of interest" description="Disordered" evidence="1">
    <location>
        <begin position="279"/>
        <end position="298"/>
    </location>
</feature>
<protein>
    <submittedName>
        <fullName evidence="2">Uncharacterized protein</fullName>
    </submittedName>
</protein>
<proteinExistence type="predicted"/>
<dbReference type="EMBL" id="CP123443">
    <property type="protein sequence ID" value="WGK69170.1"/>
    <property type="molecule type" value="Genomic_DNA"/>
</dbReference>
<accession>A0ABY8MGM3</accession>
<gene>
    <name evidence="2" type="ORF">P0082_11910</name>
</gene>
<feature type="compositionally biased region" description="Polar residues" evidence="1">
    <location>
        <begin position="685"/>
        <end position="694"/>
    </location>
</feature>
<sequence>MSGIFRLCHYLRRPGEKQPLLLLEPVLCSGTDEFFLSNSPDGQRAASGMEPGNLQWYLYGEGGACEAIELRKLQALNTSENARQQLLRELRDEASGDKPAEEALAGLWQGSVKGIATRRLERGQIIASEGVWLVSERSFYVLLSCSPELWRHLRSCRSEQRVELCERTTGRCSSGLLAVLEQFDRNRTIPNSGGDVGEDVGEDVGGNVESGDGSEQLILCRLRLDHRQLISMNQVLSFSERGTRAEAGGEAENGPEGFGGLYSLRFSLNAGLEAGLEPDLEADDALTPKTDSLSGGKGEGTAQEWSLFLFAPTNCIESSFALRKFLLSRLKSVGRDSSTNSAKFLQDLAADFIGWGEYHKNIPASVSLPAPTGRQNSGSWQHFGAWRFRSDLLQKYGPYIYQRACQFGGYRIDLLEEELTGGLPASVVKSLLVYLHDSRVYPGSGSAGNNVQAKSGLEGQKKSESQDRFRTSCLKVDGHLLAWETVHPALQSLQSLDFRAGRAVDLEGLEGENPELGPVAEPKHISPLGRKMLQDLRAVGERGFALHRLEREQRDVLQALLRSGWVVIPSSESSRCYAREYAGNHERIQGTDHDMAFRRDSAAESAGGNAGKRALNSTLARYKKKNELREMSQNPDPSDFNRNRYDGHKGRSDRNTFGRSPKPEGDRAPRNIGDSGSFSRSFSREGQNQWQYQGESRGENRGQNREQNHGQNHGDREFGEYRKSPGYEEDRASPPGSAGEVRSGGRYRAPDQARSQTPRQRNHPYEHRQGDNWQEYGRSDQSGNRKRDGHNDRGNVRDRNSWDDRKRPRRDVPHKFRHNTDGRSEGRSLNSAEHRGQGANRGEDSRARYNLDNSRGGRSFEKPEHPNHGNRSAGNGSFDKRHNSRDGRSSDRHGFSSPQSGSGSRQSPSKEKNRGPGKGQGNRSRNHNGRAGSANRD</sequence>
<feature type="compositionally biased region" description="Basic and acidic residues" evidence="1">
    <location>
        <begin position="858"/>
        <end position="867"/>
    </location>
</feature>
<feature type="compositionally biased region" description="Basic and acidic residues" evidence="1">
    <location>
        <begin position="783"/>
        <end position="849"/>
    </location>
</feature>
<dbReference type="RefSeq" id="WP_326927357.1">
    <property type="nucleotide sequence ID" value="NZ_CP123443.1"/>
</dbReference>
<reference evidence="2 3" key="1">
    <citation type="submission" date="2023-04" db="EMBL/GenBank/DDBJ databases">
        <title>Spirochaete genome identified in red abalone sample constitutes a novel genus.</title>
        <authorList>
            <person name="Sharma S.P."/>
            <person name="Purcell C.M."/>
            <person name="Hyde J.R."/>
            <person name="Severin A.J."/>
        </authorList>
    </citation>
    <scope>NUCLEOTIDE SEQUENCE [LARGE SCALE GENOMIC DNA]</scope>
    <source>
        <strain evidence="2 3">SP-2023</strain>
    </source>
</reference>
<evidence type="ECO:0000256" key="1">
    <source>
        <dbReference type="SAM" id="MobiDB-lite"/>
    </source>
</evidence>
<dbReference type="Proteomes" id="UP001228690">
    <property type="component" value="Chromosome"/>
</dbReference>
<organism evidence="2 3">
    <name type="scientific">Candidatus Haliotispira prima</name>
    <dbReference type="NCBI Taxonomy" id="3034016"/>
    <lineage>
        <taxon>Bacteria</taxon>
        <taxon>Pseudomonadati</taxon>
        <taxon>Spirochaetota</taxon>
        <taxon>Spirochaetia</taxon>
        <taxon>Spirochaetales</taxon>
        <taxon>Spirochaetaceae</taxon>
        <taxon>Candidatus Haliotispira</taxon>
    </lineage>
</organism>
<evidence type="ECO:0000313" key="3">
    <source>
        <dbReference type="Proteomes" id="UP001228690"/>
    </source>
</evidence>
<evidence type="ECO:0000313" key="2">
    <source>
        <dbReference type="EMBL" id="WGK69170.1"/>
    </source>
</evidence>
<feature type="compositionally biased region" description="Basic and acidic residues" evidence="1">
    <location>
        <begin position="878"/>
        <end position="894"/>
    </location>
</feature>
<feature type="region of interest" description="Disordered" evidence="1">
    <location>
        <begin position="445"/>
        <end position="464"/>
    </location>
</feature>
<feature type="region of interest" description="Disordered" evidence="1">
    <location>
        <begin position="626"/>
        <end position="937"/>
    </location>
</feature>
<name>A0ABY8MGM3_9SPIO</name>